<feature type="coiled-coil region" evidence="4">
    <location>
        <begin position="44"/>
        <end position="78"/>
    </location>
</feature>
<reference evidence="7 8" key="1">
    <citation type="submission" date="2023-09" db="EMBL/GenBank/DDBJ databases">
        <authorList>
            <person name="Wang M."/>
        </authorList>
    </citation>
    <scope>NUCLEOTIDE SEQUENCE [LARGE SCALE GENOMIC DNA]</scope>
    <source>
        <strain evidence="7">GT-2023</strain>
        <tissue evidence="7">Liver</tissue>
    </source>
</reference>
<feature type="chain" id="PRO_5046813081" description="C1q domain-containing protein" evidence="5">
    <location>
        <begin position="19"/>
        <end position="216"/>
    </location>
</feature>
<protein>
    <recommendedName>
        <fullName evidence="6">C1q domain-containing protein</fullName>
    </recommendedName>
</protein>
<evidence type="ECO:0000256" key="4">
    <source>
        <dbReference type="SAM" id="Coils"/>
    </source>
</evidence>
<proteinExistence type="predicted"/>
<evidence type="ECO:0000256" key="5">
    <source>
        <dbReference type="SAM" id="SignalP"/>
    </source>
</evidence>
<name>A0ABR3NPT0_9TELE</name>
<dbReference type="InterPro" id="IPR050822">
    <property type="entry name" value="Cerebellin_Synaptic_Org"/>
</dbReference>
<evidence type="ECO:0000313" key="8">
    <source>
        <dbReference type="Proteomes" id="UP001558613"/>
    </source>
</evidence>
<dbReference type="InterPro" id="IPR001073">
    <property type="entry name" value="C1q_dom"/>
</dbReference>
<dbReference type="Proteomes" id="UP001558613">
    <property type="component" value="Unassembled WGS sequence"/>
</dbReference>
<accession>A0ABR3NPT0</accession>
<feature type="signal peptide" evidence="5">
    <location>
        <begin position="1"/>
        <end position="18"/>
    </location>
</feature>
<gene>
    <name evidence="7" type="ORF">QQF64_025733</name>
</gene>
<evidence type="ECO:0000313" key="7">
    <source>
        <dbReference type="EMBL" id="KAL1279060.1"/>
    </source>
</evidence>
<keyword evidence="4" id="KW-0175">Coiled coil</keyword>
<dbReference type="SUPFAM" id="SSF49842">
    <property type="entry name" value="TNF-like"/>
    <property type="match status" value="1"/>
</dbReference>
<evidence type="ECO:0000259" key="6">
    <source>
        <dbReference type="PROSITE" id="PS50871"/>
    </source>
</evidence>
<comment type="subcellular location">
    <subcellularLocation>
        <location evidence="1">Secreted</location>
    </subcellularLocation>
</comment>
<evidence type="ECO:0000256" key="2">
    <source>
        <dbReference type="ARBA" id="ARBA00022525"/>
    </source>
</evidence>
<sequence length="216" mass="23774">MRLTTAALLLLCENLIFASGTTADLETSELSTKDKQLTCPLKVCTDVLKELGAAEQQIKALEIRLANSEAQIAEIKKENQDKPKVAFSASLGSNGFVGPLNEDQTLVYKNVFINVGDAYNQDTGIFAAPVRGVYYFSFFYHCATDHPTQLVLYRNGKPEAFTQHNQSSDSPENGGNGLTLLLEKGDQVYIVLLKGRWVWDSPSNLSVFSVFLINAM</sequence>
<organism evidence="7 8">
    <name type="scientific">Cirrhinus molitorella</name>
    <name type="common">mud carp</name>
    <dbReference type="NCBI Taxonomy" id="172907"/>
    <lineage>
        <taxon>Eukaryota</taxon>
        <taxon>Metazoa</taxon>
        <taxon>Chordata</taxon>
        <taxon>Craniata</taxon>
        <taxon>Vertebrata</taxon>
        <taxon>Euteleostomi</taxon>
        <taxon>Actinopterygii</taxon>
        <taxon>Neopterygii</taxon>
        <taxon>Teleostei</taxon>
        <taxon>Ostariophysi</taxon>
        <taxon>Cypriniformes</taxon>
        <taxon>Cyprinidae</taxon>
        <taxon>Labeoninae</taxon>
        <taxon>Labeonini</taxon>
        <taxon>Cirrhinus</taxon>
    </lineage>
</organism>
<dbReference type="InterPro" id="IPR008983">
    <property type="entry name" value="Tumour_necrosis_fac-like_dom"/>
</dbReference>
<dbReference type="EMBL" id="JAYMGO010000003">
    <property type="protein sequence ID" value="KAL1279060.1"/>
    <property type="molecule type" value="Genomic_DNA"/>
</dbReference>
<keyword evidence="2" id="KW-0964">Secreted</keyword>
<dbReference type="Gene3D" id="2.60.120.40">
    <property type="match status" value="1"/>
</dbReference>
<keyword evidence="8" id="KW-1185">Reference proteome</keyword>
<dbReference type="PRINTS" id="PR00007">
    <property type="entry name" value="COMPLEMNTC1Q"/>
</dbReference>
<dbReference type="PANTHER" id="PTHR22923:SF102">
    <property type="entry name" value="CEREBELLIN 13-RELATED"/>
    <property type="match status" value="1"/>
</dbReference>
<comment type="caution">
    <text evidence="7">The sequence shown here is derived from an EMBL/GenBank/DDBJ whole genome shotgun (WGS) entry which is preliminary data.</text>
</comment>
<evidence type="ECO:0000256" key="3">
    <source>
        <dbReference type="ARBA" id="ARBA00022729"/>
    </source>
</evidence>
<dbReference type="PANTHER" id="PTHR22923">
    <property type="entry name" value="CEREBELLIN-RELATED"/>
    <property type="match status" value="1"/>
</dbReference>
<feature type="domain" description="C1q" evidence="6">
    <location>
        <begin position="80"/>
        <end position="216"/>
    </location>
</feature>
<dbReference type="SMART" id="SM00110">
    <property type="entry name" value="C1Q"/>
    <property type="match status" value="1"/>
</dbReference>
<keyword evidence="3 5" id="KW-0732">Signal</keyword>
<evidence type="ECO:0000256" key="1">
    <source>
        <dbReference type="ARBA" id="ARBA00004613"/>
    </source>
</evidence>
<dbReference type="PROSITE" id="PS50871">
    <property type="entry name" value="C1Q"/>
    <property type="match status" value="1"/>
</dbReference>
<dbReference type="Pfam" id="PF00386">
    <property type="entry name" value="C1q"/>
    <property type="match status" value="1"/>
</dbReference>